<dbReference type="InterPro" id="IPR002871">
    <property type="entry name" value="NIF_FeS_clus_asmbl_NifU_N"/>
</dbReference>
<protein>
    <recommendedName>
        <fullName evidence="1">NIF system FeS cluster assembly NifU N-terminal domain-containing protein</fullName>
    </recommendedName>
</protein>
<evidence type="ECO:0000313" key="2">
    <source>
        <dbReference type="EMBL" id="ETP39310.1"/>
    </source>
</evidence>
<name>W2YWY5_PHYNI</name>
<dbReference type="SUPFAM" id="SSF82649">
    <property type="entry name" value="SufE/NifU"/>
    <property type="match status" value="1"/>
</dbReference>
<dbReference type="Pfam" id="PF01592">
    <property type="entry name" value="NifU_N"/>
    <property type="match status" value="1"/>
</dbReference>
<dbReference type="GO" id="GO:0005506">
    <property type="term" value="F:iron ion binding"/>
    <property type="evidence" value="ECO:0007669"/>
    <property type="project" value="InterPro"/>
</dbReference>
<proteinExistence type="predicted"/>
<accession>W2YWY5</accession>
<dbReference type="GO" id="GO:0016226">
    <property type="term" value="P:iron-sulfur cluster assembly"/>
    <property type="evidence" value="ECO:0007669"/>
    <property type="project" value="InterPro"/>
</dbReference>
<dbReference type="AlphaFoldDB" id="W2YWY5"/>
<dbReference type="Gene3D" id="3.90.1010.10">
    <property type="match status" value="1"/>
</dbReference>
<organism evidence="2 3">
    <name type="scientific">Phytophthora nicotianae P10297</name>
    <dbReference type="NCBI Taxonomy" id="1317064"/>
    <lineage>
        <taxon>Eukaryota</taxon>
        <taxon>Sar</taxon>
        <taxon>Stramenopiles</taxon>
        <taxon>Oomycota</taxon>
        <taxon>Peronosporomycetes</taxon>
        <taxon>Peronosporales</taxon>
        <taxon>Peronosporaceae</taxon>
        <taxon>Phytophthora</taxon>
    </lineage>
</organism>
<dbReference type="EMBL" id="ANIY01002747">
    <property type="protein sequence ID" value="ETP39310.1"/>
    <property type="molecule type" value="Genomic_DNA"/>
</dbReference>
<reference evidence="2 3" key="1">
    <citation type="submission" date="2013-11" db="EMBL/GenBank/DDBJ databases">
        <title>The Genome Sequence of Phytophthora parasitica P10297.</title>
        <authorList>
            <consortium name="The Broad Institute Genomics Platform"/>
            <person name="Russ C."/>
            <person name="Tyler B."/>
            <person name="Panabieres F."/>
            <person name="Shan W."/>
            <person name="Tripathy S."/>
            <person name="Grunwald N."/>
            <person name="Machado M."/>
            <person name="Johnson C.S."/>
            <person name="Walker B."/>
            <person name="Young S.K."/>
            <person name="Zeng Q."/>
            <person name="Gargeya S."/>
            <person name="Fitzgerald M."/>
            <person name="Haas B."/>
            <person name="Abouelleil A."/>
            <person name="Allen A.W."/>
            <person name="Alvarado L."/>
            <person name="Arachchi H.M."/>
            <person name="Berlin A.M."/>
            <person name="Chapman S.B."/>
            <person name="Gainer-Dewar J."/>
            <person name="Goldberg J."/>
            <person name="Griggs A."/>
            <person name="Gujja S."/>
            <person name="Hansen M."/>
            <person name="Howarth C."/>
            <person name="Imamovic A."/>
            <person name="Ireland A."/>
            <person name="Larimer J."/>
            <person name="McCowan C."/>
            <person name="Murphy C."/>
            <person name="Pearson M."/>
            <person name="Poon T.W."/>
            <person name="Priest M."/>
            <person name="Roberts A."/>
            <person name="Saif S."/>
            <person name="Shea T."/>
            <person name="Sisk P."/>
            <person name="Sykes S."/>
            <person name="Wortman J."/>
            <person name="Nusbaum C."/>
            <person name="Birren B."/>
        </authorList>
    </citation>
    <scope>NUCLEOTIDE SEQUENCE [LARGE SCALE GENOMIC DNA]</scope>
    <source>
        <strain evidence="2 3">P10297</strain>
    </source>
</reference>
<dbReference type="GO" id="GO:0051536">
    <property type="term" value="F:iron-sulfur cluster binding"/>
    <property type="evidence" value="ECO:0007669"/>
    <property type="project" value="InterPro"/>
</dbReference>
<evidence type="ECO:0000313" key="3">
    <source>
        <dbReference type="Proteomes" id="UP000018948"/>
    </source>
</evidence>
<comment type="caution">
    <text evidence="2">The sequence shown here is derived from an EMBL/GenBank/DDBJ whole genome shotgun (WGS) entry which is preliminary data.</text>
</comment>
<sequence length="86" mass="9365">MSWNDIPATFHMLHSVDVDVGAALLRALACSDVMKLQIQADENGTILDSKLAVLWSVATEWLKGNHVEGCAMIKNTGITSRVKMPV</sequence>
<dbReference type="Proteomes" id="UP000018948">
    <property type="component" value="Unassembled WGS sequence"/>
</dbReference>
<dbReference type="PANTHER" id="PTHR10093">
    <property type="entry name" value="IRON-SULFUR CLUSTER ASSEMBLY ENZYME NIFU HOMOLOG"/>
    <property type="match status" value="1"/>
</dbReference>
<evidence type="ECO:0000259" key="1">
    <source>
        <dbReference type="Pfam" id="PF01592"/>
    </source>
</evidence>
<gene>
    <name evidence="2" type="ORF">F442_13199</name>
</gene>
<feature type="domain" description="NIF system FeS cluster assembly NifU N-terminal" evidence="1">
    <location>
        <begin position="21"/>
        <end position="83"/>
    </location>
</feature>